<proteinExistence type="predicted"/>
<comment type="caution">
    <text evidence="1">The sequence shown here is derived from an EMBL/GenBank/DDBJ whole genome shotgun (WGS) entry which is preliminary data.</text>
</comment>
<protein>
    <submittedName>
        <fullName evidence="1">Uncharacterized protein</fullName>
    </submittedName>
</protein>
<evidence type="ECO:0000313" key="1">
    <source>
        <dbReference type="EMBL" id="GER87215.1"/>
    </source>
</evidence>
<dbReference type="AlphaFoldDB" id="A0A5J4KHS1"/>
<sequence>MKHHALIVELHHHYWKTLNKLAGEQELLVQRPGVAPKCKAAHHMEDNGSSHRFLKCLLTQPLLPGNQMS</sequence>
<accession>A0A5J4KHS1</accession>
<name>A0A5J4KHS1_9CHLR</name>
<keyword evidence="2" id="KW-1185">Reference proteome</keyword>
<organism evidence="1 2">
    <name type="scientific">Dictyobacter vulcani</name>
    <dbReference type="NCBI Taxonomy" id="2607529"/>
    <lineage>
        <taxon>Bacteria</taxon>
        <taxon>Bacillati</taxon>
        <taxon>Chloroflexota</taxon>
        <taxon>Ktedonobacteria</taxon>
        <taxon>Ktedonobacterales</taxon>
        <taxon>Dictyobacteraceae</taxon>
        <taxon>Dictyobacter</taxon>
    </lineage>
</organism>
<dbReference type="EMBL" id="BKZW01000001">
    <property type="protein sequence ID" value="GER87215.1"/>
    <property type="molecule type" value="Genomic_DNA"/>
</dbReference>
<reference evidence="1 2" key="1">
    <citation type="submission" date="2019-10" db="EMBL/GenBank/DDBJ databases">
        <title>Dictyobacter vulcani sp. nov., within the class Ktedonobacteria, isolated from soil of volcanic Mt. Zao.</title>
        <authorList>
            <person name="Zheng Y."/>
            <person name="Wang C.M."/>
            <person name="Sakai Y."/>
            <person name="Abe K."/>
            <person name="Yokota A."/>
            <person name="Yabe S."/>
        </authorList>
    </citation>
    <scope>NUCLEOTIDE SEQUENCE [LARGE SCALE GENOMIC DNA]</scope>
    <source>
        <strain evidence="1 2">W12</strain>
    </source>
</reference>
<evidence type="ECO:0000313" key="2">
    <source>
        <dbReference type="Proteomes" id="UP000326912"/>
    </source>
</evidence>
<dbReference type="Proteomes" id="UP000326912">
    <property type="component" value="Unassembled WGS sequence"/>
</dbReference>
<gene>
    <name evidence="1" type="ORF">KDW_13770</name>
</gene>